<name>A0A067P810_9AGAM</name>
<organism evidence="1 2">
    <name type="scientific">Jaapia argillacea MUCL 33604</name>
    <dbReference type="NCBI Taxonomy" id="933084"/>
    <lineage>
        <taxon>Eukaryota</taxon>
        <taxon>Fungi</taxon>
        <taxon>Dikarya</taxon>
        <taxon>Basidiomycota</taxon>
        <taxon>Agaricomycotina</taxon>
        <taxon>Agaricomycetes</taxon>
        <taxon>Agaricomycetidae</taxon>
        <taxon>Jaapiales</taxon>
        <taxon>Jaapiaceae</taxon>
        <taxon>Jaapia</taxon>
    </lineage>
</organism>
<gene>
    <name evidence="1" type="ORF">JAAARDRAFT_613482</name>
</gene>
<proteinExistence type="predicted"/>
<evidence type="ECO:0008006" key="3">
    <source>
        <dbReference type="Google" id="ProtNLM"/>
    </source>
</evidence>
<dbReference type="AlphaFoldDB" id="A0A067P810"/>
<reference evidence="2" key="1">
    <citation type="journal article" date="2014" name="Proc. Natl. Acad. Sci. U.S.A.">
        <title>Extensive sampling of basidiomycete genomes demonstrates inadequacy of the white-rot/brown-rot paradigm for wood decay fungi.</title>
        <authorList>
            <person name="Riley R."/>
            <person name="Salamov A.A."/>
            <person name="Brown D.W."/>
            <person name="Nagy L.G."/>
            <person name="Floudas D."/>
            <person name="Held B.W."/>
            <person name="Levasseur A."/>
            <person name="Lombard V."/>
            <person name="Morin E."/>
            <person name="Otillar R."/>
            <person name="Lindquist E.A."/>
            <person name="Sun H."/>
            <person name="LaButti K.M."/>
            <person name="Schmutz J."/>
            <person name="Jabbour D."/>
            <person name="Luo H."/>
            <person name="Baker S.E."/>
            <person name="Pisabarro A.G."/>
            <person name="Walton J.D."/>
            <person name="Blanchette R.A."/>
            <person name="Henrissat B."/>
            <person name="Martin F."/>
            <person name="Cullen D."/>
            <person name="Hibbett D.S."/>
            <person name="Grigoriev I.V."/>
        </authorList>
    </citation>
    <scope>NUCLEOTIDE SEQUENCE [LARGE SCALE GENOMIC DNA]</scope>
    <source>
        <strain evidence="2">MUCL 33604</strain>
    </source>
</reference>
<keyword evidence="2" id="KW-1185">Reference proteome</keyword>
<dbReference type="Proteomes" id="UP000027265">
    <property type="component" value="Unassembled WGS sequence"/>
</dbReference>
<dbReference type="InParanoid" id="A0A067P810"/>
<evidence type="ECO:0000313" key="2">
    <source>
        <dbReference type="Proteomes" id="UP000027265"/>
    </source>
</evidence>
<accession>A0A067P810</accession>
<evidence type="ECO:0000313" key="1">
    <source>
        <dbReference type="EMBL" id="KDQ49920.1"/>
    </source>
</evidence>
<dbReference type="HOGENOM" id="CLU_906321_0_0_1"/>
<dbReference type="EMBL" id="KL197770">
    <property type="protein sequence ID" value="KDQ49920.1"/>
    <property type="molecule type" value="Genomic_DNA"/>
</dbReference>
<sequence length="307" mass="35264">MAESIAPKPTKAEIRVRQSEDLAQLRKEMEEHQLDWYLVMNETPHGQVELMDFEKCLFHICGEGGGVDQALGLVPHKGNPHLFITREKDDKPPDVPDYWLVRNNVADLLKECEEQMTKGQRAGLSSNTPYIRMRRIVTMLYYRAGVETVAPTLKWINISPEIPRGMCLSVPETSHAEVIGRSERIDRLQRRLKELSRAGEFISSLATIAYLLFLDETKLEWRARLFVGQDKCILFTNVDEDFKQKNPTITRHFGELQLKLSPYDAAVSYLARLSVKPYSVRLFASCSMPSHRRCHRFISPSKTACKQ</sequence>
<protein>
    <recommendedName>
        <fullName evidence="3">Creatinase N-terminal domain-containing protein</fullName>
    </recommendedName>
</protein>